<feature type="domain" description="Mycothiol-dependent maleylpyruvate isomerase metal-binding" evidence="1">
    <location>
        <begin position="12"/>
        <end position="126"/>
    </location>
</feature>
<dbReference type="NCBIfam" id="TIGR03086">
    <property type="entry name" value="TIGR03086 family metal-binding protein"/>
    <property type="match status" value="1"/>
</dbReference>
<comment type="caution">
    <text evidence="2">The sequence shown here is derived from an EMBL/GenBank/DDBJ whole genome shotgun (WGS) entry which is preliminary data.</text>
</comment>
<dbReference type="InterPro" id="IPR024344">
    <property type="entry name" value="MDMPI_metal-binding"/>
</dbReference>
<dbReference type="Pfam" id="PF11716">
    <property type="entry name" value="MDMPI_N"/>
    <property type="match status" value="1"/>
</dbReference>
<evidence type="ECO:0000313" key="3">
    <source>
        <dbReference type="Proteomes" id="UP000295388"/>
    </source>
</evidence>
<sequence>MTDPRPAIGLALDQAGSLIDAVRPEHLSLPTPCDEYAVRDLVSHLLSVVRRIDLALNGGNALDIPVLTETEDWSADWKTYRAAVDTTLADDAVLTRICKLPWATLPGAAAIGAYTGELTTHGWDLATAISRTDLLNHELATTVLPMVKQFVPAEPRGGPIPFAPPVDVSDGAPAYDQLAAWMGRQP</sequence>
<dbReference type="RefSeq" id="WP_133801616.1">
    <property type="nucleotide sequence ID" value="NZ_SNWQ01000009.1"/>
</dbReference>
<evidence type="ECO:0000259" key="1">
    <source>
        <dbReference type="Pfam" id="PF11716"/>
    </source>
</evidence>
<proteinExistence type="predicted"/>
<dbReference type="Proteomes" id="UP000295388">
    <property type="component" value="Unassembled WGS sequence"/>
</dbReference>
<name>A0A4R6KBC2_9ACTN</name>
<dbReference type="InterPro" id="IPR017517">
    <property type="entry name" value="Maleyloyr_isom"/>
</dbReference>
<dbReference type="SUPFAM" id="SSF109854">
    <property type="entry name" value="DinB/YfiT-like putative metalloenzymes"/>
    <property type="match status" value="1"/>
</dbReference>
<dbReference type="AlphaFoldDB" id="A0A4R6KBC2"/>
<keyword evidence="3" id="KW-1185">Reference proteome</keyword>
<organism evidence="2 3">
    <name type="scientific">Kribbella caucasensis</name>
    <dbReference type="NCBI Taxonomy" id="2512215"/>
    <lineage>
        <taxon>Bacteria</taxon>
        <taxon>Bacillati</taxon>
        <taxon>Actinomycetota</taxon>
        <taxon>Actinomycetes</taxon>
        <taxon>Propionibacteriales</taxon>
        <taxon>Kribbellaceae</taxon>
        <taxon>Kribbella</taxon>
    </lineage>
</organism>
<dbReference type="GO" id="GO:0046872">
    <property type="term" value="F:metal ion binding"/>
    <property type="evidence" value="ECO:0007669"/>
    <property type="project" value="InterPro"/>
</dbReference>
<dbReference type="OrthoDB" id="5185819at2"/>
<reference evidence="2 3" key="1">
    <citation type="submission" date="2019-03" db="EMBL/GenBank/DDBJ databases">
        <title>Genomic Encyclopedia of Type Strains, Phase III (KMG-III): the genomes of soil and plant-associated and newly described type strains.</title>
        <authorList>
            <person name="Whitman W."/>
        </authorList>
    </citation>
    <scope>NUCLEOTIDE SEQUENCE [LARGE SCALE GENOMIC DNA]</scope>
    <source>
        <strain evidence="2 3">VKM Ac-2527</strain>
    </source>
</reference>
<dbReference type="NCBIfam" id="TIGR03083">
    <property type="entry name" value="maleylpyruvate isomerase family mycothiol-dependent enzyme"/>
    <property type="match status" value="1"/>
</dbReference>
<dbReference type="InterPro" id="IPR034660">
    <property type="entry name" value="DinB/YfiT-like"/>
</dbReference>
<evidence type="ECO:0000313" key="2">
    <source>
        <dbReference type="EMBL" id="TDO47236.1"/>
    </source>
</evidence>
<dbReference type="EMBL" id="SNWQ01000009">
    <property type="protein sequence ID" value="TDO47236.1"/>
    <property type="molecule type" value="Genomic_DNA"/>
</dbReference>
<accession>A0A4R6KBC2</accession>
<gene>
    <name evidence="2" type="ORF">EV643_109129</name>
</gene>
<dbReference type="InterPro" id="IPR017520">
    <property type="entry name" value="CHP03086"/>
</dbReference>
<protein>
    <submittedName>
        <fullName evidence="2">Uncharacterized protein (TIGR03086 family)</fullName>
    </submittedName>
</protein>